<evidence type="ECO:0000313" key="1">
    <source>
        <dbReference type="EMBL" id="CAH2018539.1"/>
    </source>
</evidence>
<dbReference type="Proteomes" id="UP001152888">
    <property type="component" value="Unassembled WGS sequence"/>
</dbReference>
<accession>A0A9P0QEW2</accession>
<comment type="caution">
    <text evidence="1">The sequence shown here is derived from an EMBL/GenBank/DDBJ whole genome shotgun (WGS) entry which is preliminary data.</text>
</comment>
<evidence type="ECO:0000313" key="2">
    <source>
        <dbReference type="Proteomes" id="UP001152888"/>
    </source>
</evidence>
<dbReference type="OrthoDB" id="8189826at2759"/>
<dbReference type="EMBL" id="CAKOFQ010009810">
    <property type="protein sequence ID" value="CAH2018539.1"/>
    <property type="molecule type" value="Genomic_DNA"/>
</dbReference>
<keyword evidence="2" id="KW-1185">Reference proteome</keyword>
<protein>
    <submittedName>
        <fullName evidence="1">Uncharacterized protein</fullName>
    </submittedName>
</protein>
<dbReference type="AlphaFoldDB" id="A0A9P0QEW2"/>
<sequence>MNNADLRQVVHANSGTTCQELAEMFSVSHETIRLHLHQLGKTWKLSKWSHMN</sequence>
<name>A0A9P0QEW2_ACAOB</name>
<proteinExistence type="predicted"/>
<reference evidence="1" key="1">
    <citation type="submission" date="2022-03" db="EMBL/GenBank/DDBJ databases">
        <authorList>
            <person name="Sayadi A."/>
        </authorList>
    </citation>
    <scope>NUCLEOTIDE SEQUENCE</scope>
</reference>
<dbReference type="Gene3D" id="1.10.10.10">
    <property type="entry name" value="Winged helix-like DNA-binding domain superfamily/Winged helix DNA-binding domain"/>
    <property type="match status" value="1"/>
</dbReference>
<gene>
    <name evidence="1" type="ORF">ACAOBT_LOCUS36678</name>
</gene>
<organism evidence="1 2">
    <name type="scientific">Acanthoscelides obtectus</name>
    <name type="common">Bean weevil</name>
    <name type="synonym">Bruchus obtectus</name>
    <dbReference type="NCBI Taxonomy" id="200917"/>
    <lineage>
        <taxon>Eukaryota</taxon>
        <taxon>Metazoa</taxon>
        <taxon>Ecdysozoa</taxon>
        <taxon>Arthropoda</taxon>
        <taxon>Hexapoda</taxon>
        <taxon>Insecta</taxon>
        <taxon>Pterygota</taxon>
        <taxon>Neoptera</taxon>
        <taxon>Endopterygota</taxon>
        <taxon>Coleoptera</taxon>
        <taxon>Polyphaga</taxon>
        <taxon>Cucujiformia</taxon>
        <taxon>Chrysomeloidea</taxon>
        <taxon>Chrysomelidae</taxon>
        <taxon>Bruchinae</taxon>
        <taxon>Bruchini</taxon>
        <taxon>Acanthoscelides</taxon>
    </lineage>
</organism>
<dbReference type="InterPro" id="IPR036388">
    <property type="entry name" value="WH-like_DNA-bd_sf"/>
</dbReference>